<feature type="transmembrane region" description="Helical" evidence="1">
    <location>
        <begin position="343"/>
        <end position="372"/>
    </location>
</feature>
<evidence type="ECO:0000313" key="3">
    <source>
        <dbReference type="Proteomes" id="UP000516018"/>
    </source>
</evidence>
<gene>
    <name evidence="2" type="ORF">H8B22_14215</name>
</gene>
<organism evidence="2 3">
    <name type="scientific">Agrilutibacter terrestris</name>
    <dbReference type="NCBI Taxonomy" id="2865112"/>
    <lineage>
        <taxon>Bacteria</taxon>
        <taxon>Pseudomonadati</taxon>
        <taxon>Pseudomonadota</taxon>
        <taxon>Gammaproteobacteria</taxon>
        <taxon>Lysobacterales</taxon>
        <taxon>Lysobacteraceae</taxon>
        <taxon>Agrilutibacter</taxon>
    </lineage>
</organism>
<dbReference type="Proteomes" id="UP000516018">
    <property type="component" value="Chromosome"/>
</dbReference>
<name>A0A7H0FX33_9GAMM</name>
<dbReference type="AlphaFoldDB" id="A0A7H0FX33"/>
<reference evidence="2 3" key="1">
    <citation type="submission" date="2020-08" db="EMBL/GenBank/DDBJ databases">
        <title>Lysobacter sp. II4 sp. nov., isolated from soil.</title>
        <authorList>
            <person name="Woo C.Y."/>
            <person name="Kim J."/>
        </authorList>
    </citation>
    <scope>NUCLEOTIDE SEQUENCE [LARGE SCALE GENOMIC DNA]</scope>
    <source>
        <strain evidence="2 3">II4</strain>
    </source>
</reference>
<sequence>MALDRTAGFDMLVQISETEINAQLAAAFASGLIFPPSLSTPVNAFGITGTLDLNFGTPVADLDRPRPQMRFRVPFTNSQLEVTAPLPTTIAPLGGTIEIIDSVQMRTNGGTQQAVLDFTSGAPSVTVTFDGSTAGMLAPILGGFGLTVAQVQNQLAGIVQQRLVDDVQRLALTPPIPVANDADPLTPFAIEVTTVNDTAAADRDALTFGVRTDAASTGNINAITQSFIPAGAPSMVMMSNAWLLGSVVRPQLAAALGRPVTDFDRPLRLNRPVPAPGGQGTLTNLVARIEGNRIRVDGRATASGTGWSAVATFTFFVSLTLSGGQIQITATTPVVDVDVSMEWWVWLASAFLGGLFGGIIGAIVGAIVPAIVESIVEGMAERMATDAFNNATSSIPPIPLGPIGAGLNLTSILLDDLELRGNVMRSLNLPVKSSGHYVTSGAFTLDLDKGTVHAANSQMSRLDLAWHPANGLDSRNGAGMTVSGAGFGSLTPVQLRAMAFASQHLSPWAIPLSFELPLFGMHSEIVVGVRTNEGRLAKVRAWRDLQAGGALNIHWVTYDTPVPSLDIALRWSVLETGESQPFVGKDFASCTRTTVSRRCTIEAWPRLMVFPVDYQWCLCGKVLEPGEGEVEHAGGTLRYELAGRHLTIETGMGDAVDCELCVSAIDARGRELFTCVPLEKGPMETACGPGRKFYPRPRIELVPCDPLLAIANWESVLSPRVQEAFRKAMVDDTGGKGTAKQREVIR</sequence>
<keyword evidence="3" id="KW-1185">Reference proteome</keyword>
<dbReference type="RefSeq" id="WP_187712040.1">
    <property type="nucleotide sequence ID" value="NZ_CP060820.1"/>
</dbReference>
<dbReference type="EMBL" id="CP060820">
    <property type="protein sequence ID" value="QNP40599.1"/>
    <property type="molecule type" value="Genomic_DNA"/>
</dbReference>
<protein>
    <submittedName>
        <fullName evidence="2">Uncharacterized protein</fullName>
    </submittedName>
</protein>
<evidence type="ECO:0000256" key="1">
    <source>
        <dbReference type="SAM" id="Phobius"/>
    </source>
</evidence>
<proteinExistence type="predicted"/>
<keyword evidence="1" id="KW-1133">Transmembrane helix</keyword>
<dbReference type="KEGG" id="lsx:H8B22_14215"/>
<keyword evidence="1" id="KW-0472">Membrane</keyword>
<accession>A0A7H0FX33</accession>
<evidence type="ECO:0000313" key="2">
    <source>
        <dbReference type="EMBL" id="QNP40599.1"/>
    </source>
</evidence>
<keyword evidence="1" id="KW-0812">Transmembrane</keyword>